<dbReference type="AlphaFoldDB" id="V6DGM6"/>
<accession>V6DGM6</accession>
<protein>
    <recommendedName>
        <fullName evidence="5">Prepilin-type N-terminal cleavage/methylation domain-containing protein</fullName>
    </recommendedName>
</protein>
<dbReference type="Proteomes" id="UP000018769">
    <property type="component" value="Chromosome I"/>
</dbReference>
<dbReference type="KEGG" id="dpb:BABL1_gene_295"/>
<evidence type="ECO:0000256" key="1">
    <source>
        <dbReference type="SAM" id="MobiDB-lite"/>
    </source>
</evidence>
<keyword evidence="2" id="KW-0472">Membrane</keyword>
<keyword evidence="2" id="KW-1133">Transmembrane helix</keyword>
<feature type="transmembrane region" description="Helical" evidence="2">
    <location>
        <begin position="7"/>
        <end position="29"/>
    </location>
</feature>
<gene>
    <name evidence="3" type="ORF">BABL1_gene_295</name>
</gene>
<evidence type="ECO:0000313" key="4">
    <source>
        <dbReference type="Proteomes" id="UP000018769"/>
    </source>
</evidence>
<dbReference type="STRING" id="673862.BABL1_gene_295"/>
<dbReference type="EMBL" id="HG793133">
    <property type="protein sequence ID" value="CDK30720.1"/>
    <property type="molecule type" value="Genomic_DNA"/>
</dbReference>
<name>V6DGM6_9BACT</name>
<reference evidence="3 4" key="1">
    <citation type="journal article" date="2015" name="Biol. Direct">
        <title>Babela massiliensis, a representative of a widespread bacterial phylum with unusual adaptations to parasitism in amoebae.</title>
        <authorList>
            <person name="Pagnier I."/>
            <person name="Yutin N."/>
            <person name="Croce O."/>
            <person name="Makarova K.S."/>
            <person name="Wolf Y.I."/>
            <person name="Benamar S."/>
            <person name="Raoult D."/>
            <person name="Koonin E.V."/>
            <person name="La Scola B."/>
        </authorList>
    </citation>
    <scope>NUCLEOTIDE SEQUENCE [LARGE SCALE GENOMIC DNA]</scope>
    <source>
        <strain evidence="4">BABL1</strain>
    </source>
</reference>
<keyword evidence="4" id="KW-1185">Reference proteome</keyword>
<keyword evidence="2" id="KW-0812">Transmembrane</keyword>
<proteinExistence type="predicted"/>
<evidence type="ECO:0008006" key="5">
    <source>
        <dbReference type="Google" id="ProtNLM"/>
    </source>
</evidence>
<sequence length="310" mass="35870">MKKNKKLGFTLIEIVTVILISSIISLSLYQMLKQSSKTVAEVVRIIDTDLPIMPFYNQLELDITGMFAPESSIESYVQKLKKVEENSKENNETKEESTNSVKTDIDQKNKKDVNIKPVPEVKEENKEFIKNIFYIKTNPGFIFSFITTAGIQTLEFDGSLKPTTFVRRVAYALETDEKIPNTFKIIYKCDSSSSLLNIENIQSPNFTPSYELISGIKDLKIRFTVFEFKQKEDDENQGNKDQKNVKLTEWQEEDIFKKYQTLIPAYILFKGTLVEPNGVEHPFEFEFKVPTYSPYRKNTPNVQFKSLLKN</sequence>
<dbReference type="HOGENOM" id="CLU_896262_0_0_7"/>
<feature type="region of interest" description="Disordered" evidence="1">
    <location>
        <begin position="84"/>
        <end position="104"/>
    </location>
</feature>
<dbReference type="NCBIfam" id="TIGR02532">
    <property type="entry name" value="IV_pilin_GFxxxE"/>
    <property type="match status" value="1"/>
</dbReference>
<dbReference type="Pfam" id="PF07963">
    <property type="entry name" value="N_methyl"/>
    <property type="match status" value="1"/>
</dbReference>
<evidence type="ECO:0000313" key="3">
    <source>
        <dbReference type="EMBL" id="CDK30720.1"/>
    </source>
</evidence>
<dbReference type="RefSeq" id="WP_023792307.1">
    <property type="nucleotide sequence ID" value="NC_023003.1"/>
</dbReference>
<evidence type="ECO:0000256" key="2">
    <source>
        <dbReference type="SAM" id="Phobius"/>
    </source>
</evidence>
<dbReference type="InterPro" id="IPR012902">
    <property type="entry name" value="N_methyl_site"/>
</dbReference>
<organism evidence="3 4">
    <name type="scientific">Candidatus Babela massiliensis</name>
    <dbReference type="NCBI Taxonomy" id="673862"/>
    <lineage>
        <taxon>Bacteria</taxon>
        <taxon>Candidatus Babelota</taxon>
        <taxon>Candidatus Babeliae</taxon>
        <taxon>Candidatus Babeliales</taxon>
        <taxon>Candidatus Babeliaceae</taxon>
        <taxon>Candidatus Babela</taxon>
    </lineage>
</organism>